<organism evidence="3 4">
    <name type="scientific">Laetiporus sulphureus 93-53</name>
    <dbReference type="NCBI Taxonomy" id="1314785"/>
    <lineage>
        <taxon>Eukaryota</taxon>
        <taxon>Fungi</taxon>
        <taxon>Dikarya</taxon>
        <taxon>Basidiomycota</taxon>
        <taxon>Agaricomycotina</taxon>
        <taxon>Agaricomycetes</taxon>
        <taxon>Polyporales</taxon>
        <taxon>Laetiporus</taxon>
    </lineage>
</organism>
<gene>
    <name evidence="3" type="ORF">LAESUDRAFT_655170</name>
</gene>
<feature type="transmembrane region" description="Helical" evidence="2">
    <location>
        <begin position="241"/>
        <end position="262"/>
    </location>
</feature>
<name>A0A165DWM4_9APHY</name>
<evidence type="ECO:0000313" key="3">
    <source>
        <dbReference type="EMBL" id="KZT05781.1"/>
    </source>
</evidence>
<feature type="transmembrane region" description="Helical" evidence="2">
    <location>
        <begin position="172"/>
        <end position="193"/>
    </location>
</feature>
<keyword evidence="4" id="KW-1185">Reference proteome</keyword>
<proteinExistence type="predicted"/>
<evidence type="ECO:0000256" key="2">
    <source>
        <dbReference type="SAM" id="Phobius"/>
    </source>
</evidence>
<feature type="transmembrane region" description="Helical" evidence="2">
    <location>
        <begin position="133"/>
        <end position="152"/>
    </location>
</feature>
<dbReference type="GeneID" id="63821568"/>
<keyword evidence="2" id="KW-0472">Membrane</keyword>
<feature type="transmembrane region" description="Helical" evidence="2">
    <location>
        <begin position="60"/>
        <end position="82"/>
    </location>
</feature>
<evidence type="ECO:0000313" key="4">
    <source>
        <dbReference type="Proteomes" id="UP000076871"/>
    </source>
</evidence>
<feature type="transmembrane region" description="Helical" evidence="2">
    <location>
        <begin position="102"/>
        <end position="121"/>
    </location>
</feature>
<dbReference type="STRING" id="1314785.A0A165DWM4"/>
<dbReference type="InParanoid" id="A0A165DWM4"/>
<reference evidence="3 4" key="1">
    <citation type="journal article" date="2016" name="Mol. Biol. Evol.">
        <title>Comparative Genomics of Early-Diverging Mushroom-Forming Fungi Provides Insights into the Origins of Lignocellulose Decay Capabilities.</title>
        <authorList>
            <person name="Nagy L.G."/>
            <person name="Riley R."/>
            <person name="Tritt A."/>
            <person name="Adam C."/>
            <person name="Daum C."/>
            <person name="Floudas D."/>
            <person name="Sun H."/>
            <person name="Yadav J.S."/>
            <person name="Pangilinan J."/>
            <person name="Larsson K.H."/>
            <person name="Matsuura K."/>
            <person name="Barry K."/>
            <person name="Labutti K."/>
            <person name="Kuo R."/>
            <person name="Ohm R.A."/>
            <person name="Bhattacharya S.S."/>
            <person name="Shirouzu T."/>
            <person name="Yoshinaga Y."/>
            <person name="Martin F.M."/>
            <person name="Grigoriev I.V."/>
            <person name="Hibbett D.S."/>
        </authorList>
    </citation>
    <scope>NUCLEOTIDE SEQUENCE [LARGE SCALE GENOMIC DNA]</scope>
    <source>
        <strain evidence="3 4">93-53</strain>
    </source>
</reference>
<keyword evidence="2" id="KW-1133">Transmembrane helix</keyword>
<keyword evidence="2" id="KW-0812">Transmembrane</keyword>
<dbReference type="RefSeq" id="XP_040763521.1">
    <property type="nucleotide sequence ID" value="XM_040904538.1"/>
</dbReference>
<feature type="transmembrane region" description="Helical" evidence="2">
    <location>
        <begin position="19"/>
        <end position="39"/>
    </location>
</feature>
<accession>A0A165DWM4</accession>
<protein>
    <submittedName>
        <fullName evidence="3">Uncharacterized protein</fullName>
    </submittedName>
</protein>
<dbReference type="OrthoDB" id="3250682at2759"/>
<feature type="transmembrane region" description="Helical" evidence="2">
    <location>
        <begin position="214"/>
        <end position="235"/>
    </location>
</feature>
<dbReference type="AlphaFoldDB" id="A0A165DWM4"/>
<sequence length="327" mass="35956">MAVISLISGELANVCVESFLYGIFFLLSIVSMWLLVHRLRDGSRSGSGPRIRDATPPTSIMIFIGAGHWLTVVIRLFDAFVNFEGGANPLLFYANFNQPTEVVQSAALITVALINDTIIIYRLWVIWSYDNRVIVFPVCTLIGLTICGYGSTYQLTRMHIGEDIFVSAAGRWLTSNCVFTLCTNVYSTVMIAWRIWRVNKASKAHGGGNLTGPLAIVVESAALYTTWTIFFLVTYEAQTNLQFVSNCGLPMVAGISFMLINVRVGLGWAQRAPRQDSLSEFAAAGRSTQADDQAFSMHQLAVSMQSTSQHSDQKKLPSVLNGGYAEP</sequence>
<dbReference type="EMBL" id="KV427628">
    <property type="protein sequence ID" value="KZT05781.1"/>
    <property type="molecule type" value="Genomic_DNA"/>
</dbReference>
<evidence type="ECO:0000256" key="1">
    <source>
        <dbReference type="SAM" id="MobiDB-lite"/>
    </source>
</evidence>
<feature type="region of interest" description="Disordered" evidence="1">
    <location>
        <begin position="302"/>
        <end position="327"/>
    </location>
</feature>
<dbReference type="Proteomes" id="UP000076871">
    <property type="component" value="Unassembled WGS sequence"/>
</dbReference>